<dbReference type="InterPro" id="IPR010371">
    <property type="entry name" value="YBR137W-like"/>
</dbReference>
<dbReference type="Pfam" id="PF03928">
    <property type="entry name" value="HbpS-like"/>
    <property type="match status" value="1"/>
</dbReference>
<dbReference type="GO" id="GO:0006620">
    <property type="term" value="P:post-translational protein targeting to endoplasmic reticulum membrane"/>
    <property type="evidence" value="ECO:0007669"/>
    <property type="project" value="TreeGrafter"/>
</dbReference>
<dbReference type="PANTHER" id="PTHR28255">
    <property type="match status" value="1"/>
</dbReference>
<dbReference type="GO" id="GO:0072380">
    <property type="term" value="C:TRC complex"/>
    <property type="evidence" value="ECO:0007669"/>
    <property type="project" value="TreeGrafter"/>
</dbReference>
<evidence type="ECO:0000313" key="2">
    <source>
        <dbReference type="EMBL" id="CAB4828138.1"/>
    </source>
</evidence>
<dbReference type="InterPro" id="IPR005624">
    <property type="entry name" value="PduO/GlcC-like"/>
</dbReference>
<reference evidence="1" key="1">
    <citation type="submission" date="2020-05" db="EMBL/GenBank/DDBJ databases">
        <authorList>
            <person name="Chiriac C."/>
            <person name="Salcher M."/>
            <person name="Ghai R."/>
            <person name="Kavagutti S V."/>
        </authorList>
    </citation>
    <scope>NUCLEOTIDE SEQUENCE</scope>
</reference>
<organism evidence="1">
    <name type="scientific">freshwater metagenome</name>
    <dbReference type="NCBI Taxonomy" id="449393"/>
    <lineage>
        <taxon>unclassified sequences</taxon>
        <taxon>metagenomes</taxon>
        <taxon>ecological metagenomes</taxon>
    </lineage>
</organism>
<accession>A0A6J6N3D9</accession>
<sequence length="163" mass="17331">MVQTTGGFTSQGLALEAATLVLPSLSQAEAVEVGQIALAIATQRALPIAIEVRLKEWIVFHASLPGSSPTNDSWIARKARVVMATSKSTMYERVLAEEKGVDWYVETGLPEETHAIHGGGLALNVSGVGFVGILIISGLPQVEDHLLGVEIITEFLARKGELT</sequence>
<dbReference type="Gene3D" id="3.30.450.150">
    <property type="entry name" value="Haem-degrading domain"/>
    <property type="match status" value="1"/>
</dbReference>
<dbReference type="InterPro" id="IPR038084">
    <property type="entry name" value="PduO/GlcC-like_sf"/>
</dbReference>
<name>A0A6J6N3D9_9ZZZZ</name>
<dbReference type="AlphaFoldDB" id="A0A6J6N3D9"/>
<proteinExistence type="predicted"/>
<dbReference type="SUPFAM" id="SSF143744">
    <property type="entry name" value="GlcG-like"/>
    <property type="match status" value="1"/>
</dbReference>
<dbReference type="EMBL" id="CAFABF010000031">
    <property type="protein sequence ID" value="CAB4828138.1"/>
    <property type="molecule type" value="Genomic_DNA"/>
</dbReference>
<protein>
    <submittedName>
        <fullName evidence="1">Unannotated protein</fullName>
    </submittedName>
</protein>
<evidence type="ECO:0000313" key="1">
    <source>
        <dbReference type="EMBL" id="CAB4679768.1"/>
    </source>
</evidence>
<dbReference type="PANTHER" id="PTHR28255:SF1">
    <property type="entry name" value="UPF0303 PROTEIN YBR137W"/>
    <property type="match status" value="1"/>
</dbReference>
<dbReference type="EMBL" id="CAEZXG010000029">
    <property type="protein sequence ID" value="CAB4679768.1"/>
    <property type="molecule type" value="Genomic_DNA"/>
</dbReference>
<gene>
    <name evidence="1" type="ORF">UFOPK2359_00613</name>
    <name evidence="2" type="ORF">UFOPK3167_00758</name>
</gene>